<gene>
    <name evidence="8" type="ORF">FVF75_13360</name>
</gene>
<dbReference type="PROSITE" id="PS00151">
    <property type="entry name" value="ACYLPHOSPHATASE_2"/>
    <property type="match status" value="1"/>
</dbReference>
<comment type="similarity">
    <text evidence="1 6">Belongs to the acylphosphatase family.</text>
</comment>
<dbReference type="InterPro" id="IPR001792">
    <property type="entry name" value="Acylphosphatase-like_dom"/>
</dbReference>
<evidence type="ECO:0000256" key="5">
    <source>
        <dbReference type="RuleBase" id="RU000553"/>
    </source>
</evidence>
<dbReference type="PANTHER" id="PTHR47268">
    <property type="entry name" value="ACYLPHOSPHATASE"/>
    <property type="match status" value="1"/>
</dbReference>
<comment type="catalytic activity">
    <reaction evidence="3 4 5">
        <text>an acyl phosphate + H2O = a carboxylate + phosphate + H(+)</text>
        <dbReference type="Rhea" id="RHEA:14965"/>
        <dbReference type="ChEBI" id="CHEBI:15377"/>
        <dbReference type="ChEBI" id="CHEBI:15378"/>
        <dbReference type="ChEBI" id="CHEBI:29067"/>
        <dbReference type="ChEBI" id="CHEBI:43474"/>
        <dbReference type="ChEBI" id="CHEBI:59918"/>
        <dbReference type="EC" id="3.6.1.7"/>
    </reaction>
</comment>
<keyword evidence="9" id="KW-1185">Reference proteome</keyword>
<dbReference type="InterPro" id="IPR020456">
    <property type="entry name" value="Acylphosphatase"/>
</dbReference>
<evidence type="ECO:0000313" key="8">
    <source>
        <dbReference type="EMBL" id="TYB80615.1"/>
    </source>
</evidence>
<evidence type="ECO:0000256" key="2">
    <source>
        <dbReference type="ARBA" id="ARBA00012150"/>
    </source>
</evidence>
<organism evidence="8 9">
    <name type="scientific">Maritimibacter fusiformis</name>
    <dbReference type="NCBI Taxonomy" id="2603819"/>
    <lineage>
        <taxon>Bacteria</taxon>
        <taxon>Pseudomonadati</taxon>
        <taxon>Pseudomonadota</taxon>
        <taxon>Alphaproteobacteria</taxon>
        <taxon>Rhodobacterales</taxon>
        <taxon>Roseobacteraceae</taxon>
        <taxon>Maritimibacter</taxon>
    </lineage>
</organism>
<name>A0A5D0RIK0_9RHOB</name>
<dbReference type="InterPro" id="IPR017968">
    <property type="entry name" value="Acylphosphatase_CS"/>
</dbReference>
<dbReference type="Proteomes" id="UP000322080">
    <property type="component" value="Unassembled WGS sequence"/>
</dbReference>
<feature type="active site" evidence="4">
    <location>
        <position position="21"/>
    </location>
</feature>
<evidence type="ECO:0000256" key="4">
    <source>
        <dbReference type="PROSITE-ProRule" id="PRU00520"/>
    </source>
</evidence>
<proteinExistence type="inferred from homology"/>
<sequence>MTQTAIKQVRVTGRVQGVAFRAWTRAEAARLGLTGWVMNRGDGAVLAHLEGPREAVEAMLTLMWQGPGAARVQDVQAEDVAAEPGLSGFTIRH</sequence>
<dbReference type="InterPro" id="IPR036046">
    <property type="entry name" value="Acylphosphatase-like_dom_sf"/>
</dbReference>
<dbReference type="EC" id="3.6.1.7" evidence="2 4"/>
<evidence type="ECO:0000256" key="1">
    <source>
        <dbReference type="ARBA" id="ARBA00005614"/>
    </source>
</evidence>
<keyword evidence="4 5" id="KW-0378">Hydrolase</keyword>
<accession>A0A5D0RIK0</accession>
<dbReference type="Gene3D" id="3.30.70.100">
    <property type="match status" value="1"/>
</dbReference>
<feature type="active site" evidence="4">
    <location>
        <position position="39"/>
    </location>
</feature>
<dbReference type="EMBL" id="VSIY01000013">
    <property type="protein sequence ID" value="TYB80615.1"/>
    <property type="molecule type" value="Genomic_DNA"/>
</dbReference>
<evidence type="ECO:0000256" key="6">
    <source>
        <dbReference type="RuleBase" id="RU004168"/>
    </source>
</evidence>
<dbReference type="PROSITE" id="PS00150">
    <property type="entry name" value="ACYLPHOSPHATASE_1"/>
    <property type="match status" value="1"/>
</dbReference>
<feature type="domain" description="Acylphosphatase-like" evidence="7">
    <location>
        <begin position="6"/>
        <end position="93"/>
    </location>
</feature>
<dbReference type="PANTHER" id="PTHR47268:SF4">
    <property type="entry name" value="ACYLPHOSPHATASE"/>
    <property type="match status" value="1"/>
</dbReference>
<dbReference type="SUPFAM" id="SSF54975">
    <property type="entry name" value="Acylphosphatase/BLUF domain-like"/>
    <property type="match status" value="1"/>
</dbReference>
<dbReference type="PROSITE" id="PS51160">
    <property type="entry name" value="ACYLPHOSPHATASE_3"/>
    <property type="match status" value="1"/>
</dbReference>
<evidence type="ECO:0000313" key="9">
    <source>
        <dbReference type="Proteomes" id="UP000322080"/>
    </source>
</evidence>
<evidence type="ECO:0000256" key="3">
    <source>
        <dbReference type="ARBA" id="ARBA00047645"/>
    </source>
</evidence>
<dbReference type="PRINTS" id="PR00112">
    <property type="entry name" value="ACYLPHPHTASE"/>
</dbReference>
<dbReference type="Pfam" id="PF00708">
    <property type="entry name" value="Acylphosphatase"/>
    <property type="match status" value="1"/>
</dbReference>
<dbReference type="AlphaFoldDB" id="A0A5D0RIK0"/>
<protein>
    <recommendedName>
        <fullName evidence="2 4">Acylphosphatase</fullName>
        <ecNumber evidence="2 4">3.6.1.7</ecNumber>
    </recommendedName>
</protein>
<reference evidence="8 9" key="1">
    <citation type="submission" date="2019-08" db="EMBL/GenBank/DDBJ databases">
        <title>Identification of a novel species of the genus Boseongicola.</title>
        <authorList>
            <person name="Zhang X.-Q."/>
        </authorList>
    </citation>
    <scope>NUCLEOTIDE SEQUENCE [LARGE SCALE GENOMIC DNA]</scope>
    <source>
        <strain evidence="8 9">HY14</strain>
    </source>
</reference>
<comment type="caution">
    <text evidence="8">The sequence shown here is derived from an EMBL/GenBank/DDBJ whole genome shotgun (WGS) entry which is preliminary data.</text>
</comment>
<dbReference type="GO" id="GO:0003998">
    <property type="term" value="F:acylphosphatase activity"/>
    <property type="evidence" value="ECO:0007669"/>
    <property type="project" value="UniProtKB-EC"/>
</dbReference>
<dbReference type="RefSeq" id="WP_148378808.1">
    <property type="nucleotide sequence ID" value="NZ_VSIY01000013.1"/>
</dbReference>
<evidence type="ECO:0000259" key="7">
    <source>
        <dbReference type="PROSITE" id="PS51160"/>
    </source>
</evidence>